<feature type="non-terminal residue" evidence="2">
    <location>
        <position position="1"/>
    </location>
</feature>
<feature type="non-terminal residue" evidence="2">
    <location>
        <position position="157"/>
    </location>
</feature>
<accession>A0ABN8SC33</accession>
<evidence type="ECO:0000313" key="3">
    <source>
        <dbReference type="Proteomes" id="UP001159405"/>
    </source>
</evidence>
<evidence type="ECO:0000313" key="2">
    <source>
        <dbReference type="EMBL" id="CAH3187842.1"/>
    </source>
</evidence>
<sequence>WLKVNHPLYSEVTIDTENIDRNLSELQLQPISENDSEVSSNSNVRSEQKATDKQNEEETEDPLDEFRTPTTETCLQSILPDYPVHLQCKGTLDSAGNEVFNIAPGENKHPVWPELFQIIARTQGLNLTDEQLEALSYNERCPMLNLNPVIVAKHFQF</sequence>
<comment type="caution">
    <text evidence="2">The sequence shown here is derived from an EMBL/GenBank/DDBJ whole genome shotgun (WGS) entry which is preliminary data.</text>
</comment>
<protein>
    <submittedName>
        <fullName evidence="2">Uncharacterized protein</fullName>
    </submittedName>
</protein>
<organism evidence="2 3">
    <name type="scientific">Porites lobata</name>
    <dbReference type="NCBI Taxonomy" id="104759"/>
    <lineage>
        <taxon>Eukaryota</taxon>
        <taxon>Metazoa</taxon>
        <taxon>Cnidaria</taxon>
        <taxon>Anthozoa</taxon>
        <taxon>Hexacorallia</taxon>
        <taxon>Scleractinia</taxon>
        <taxon>Fungiina</taxon>
        <taxon>Poritidae</taxon>
        <taxon>Porites</taxon>
    </lineage>
</organism>
<gene>
    <name evidence="2" type="ORF">PLOB_00038495</name>
</gene>
<proteinExistence type="predicted"/>
<name>A0ABN8SC33_9CNID</name>
<feature type="compositionally biased region" description="Basic and acidic residues" evidence="1">
    <location>
        <begin position="46"/>
        <end position="56"/>
    </location>
</feature>
<keyword evidence="3" id="KW-1185">Reference proteome</keyword>
<feature type="region of interest" description="Disordered" evidence="1">
    <location>
        <begin position="28"/>
        <end position="69"/>
    </location>
</feature>
<dbReference type="EMBL" id="CALNXK010000572">
    <property type="protein sequence ID" value="CAH3187842.1"/>
    <property type="molecule type" value="Genomic_DNA"/>
</dbReference>
<dbReference type="Proteomes" id="UP001159405">
    <property type="component" value="Unassembled WGS sequence"/>
</dbReference>
<reference evidence="2 3" key="1">
    <citation type="submission" date="2022-05" db="EMBL/GenBank/DDBJ databases">
        <authorList>
            <consortium name="Genoscope - CEA"/>
            <person name="William W."/>
        </authorList>
    </citation>
    <scope>NUCLEOTIDE SEQUENCE [LARGE SCALE GENOMIC DNA]</scope>
</reference>
<evidence type="ECO:0000256" key="1">
    <source>
        <dbReference type="SAM" id="MobiDB-lite"/>
    </source>
</evidence>